<evidence type="ECO:0000313" key="2">
    <source>
        <dbReference type="Proteomes" id="UP000095558"/>
    </source>
</evidence>
<dbReference type="AlphaFoldDB" id="A0A173YMX8"/>
<accession>A0A173YMX8</accession>
<gene>
    <name evidence="1" type="ORF">ERS852470_02321</name>
</gene>
<evidence type="ECO:0000313" key="1">
    <source>
        <dbReference type="EMBL" id="CUO42998.1"/>
    </source>
</evidence>
<name>A0A173YMX8_9CLOT</name>
<dbReference type="EMBL" id="CYZV01000024">
    <property type="protein sequence ID" value="CUO42998.1"/>
    <property type="molecule type" value="Genomic_DNA"/>
</dbReference>
<proteinExistence type="predicted"/>
<protein>
    <submittedName>
        <fullName evidence="1">Uncharacterized protein</fullName>
    </submittedName>
</protein>
<dbReference type="Proteomes" id="UP000095558">
    <property type="component" value="Unassembled WGS sequence"/>
</dbReference>
<reference evidence="1 2" key="1">
    <citation type="submission" date="2015-09" db="EMBL/GenBank/DDBJ databases">
        <authorList>
            <consortium name="Pathogen Informatics"/>
        </authorList>
    </citation>
    <scope>NUCLEOTIDE SEQUENCE [LARGE SCALE GENOMIC DNA]</scope>
    <source>
        <strain evidence="1 2">2789STDY5834855</strain>
    </source>
</reference>
<sequence length="51" mass="5802">MNLEERKQLKKEIVEKILEANPEATPNYCIVLLDEIKESVISAAMNSILTK</sequence>
<organism evidence="1 2">
    <name type="scientific">Clostridium disporicum</name>
    <dbReference type="NCBI Taxonomy" id="84024"/>
    <lineage>
        <taxon>Bacteria</taxon>
        <taxon>Bacillati</taxon>
        <taxon>Bacillota</taxon>
        <taxon>Clostridia</taxon>
        <taxon>Eubacteriales</taxon>
        <taxon>Clostridiaceae</taxon>
        <taxon>Clostridium</taxon>
    </lineage>
</organism>